<protein>
    <submittedName>
        <fullName evidence="1">Uncharacterized protein</fullName>
    </submittedName>
</protein>
<gene>
    <name evidence="1" type="ORF">key_139</name>
</gene>
<proteinExistence type="predicted"/>
<reference evidence="2" key="1">
    <citation type="journal article" date="2023" name="Virus Res">
        <title>Broad-host-range lytic Erwinia phage Key with exopolysaccharide degrading activity.</title>
        <authorList>
            <person name="Zlatohurska M."/>
            <person name="Gorb T."/>
            <person name="Romaniuk L."/>
            <person name="Shenderovska N."/>
            <person name="Faidiuk Y."/>
            <person name="Zhuminska G."/>
            <person name="Hubar Y."/>
            <person name="Hubar O."/>
            <person name="Kropinski A.M."/>
            <person name="Kushkina A."/>
            <person name="Tovkach F."/>
        </authorList>
    </citation>
    <scope>NUCLEOTIDE SEQUENCE [LARGE SCALE GENOMIC DNA]</scope>
</reference>
<name>A0AAE7WB25_9CAUD</name>
<dbReference type="Proteomes" id="UP001215551">
    <property type="component" value="Segment"/>
</dbReference>
<sequence>MEKNPQNLHLNYVEQYIEEIKARSDISFVVEDVMTNRLNAAKSILAEEVAEEVKLITMLATIADNIGQNVEDPKDAYRLLNNALAAYIEARTHRINTSANTRDMDEACLEVAIMKVNGAPLN</sequence>
<organism evidence="1 2">
    <name type="scientific">Erwinia phage KEY</name>
    <dbReference type="NCBI Taxonomy" id="2821255"/>
    <lineage>
        <taxon>Viruses</taxon>
        <taxon>Duplodnaviria</taxon>
        <taxon>Heunggongvirae</taxon>
        <taxon>Uroviricota</taxon>
        <taxon>Caudoviricetes</taxon>
        <taxon>Demerecviridae</taxon>
        <taxon>Keyvirus</taxon>
        <taxon>Keyvirus key</taxon>
    </lineage>
</organism>
<evidence type="ECO:0000313" key="2">
    <source>
        <dbReference type="Proteomes" id="UP001215551"/>
    </source>
</evidence>
<accession>A0AAE7WB25</accession>
<keyword evidence="2" id="KW-1185">Reference proteome</keyword>
<dbReference type="EMBL" id="MZ616364">
    <property type="protein sequence ID" value="QYC51630.1"/>
    <property type="molecule type" value="Genomic_DNA"/>
</dbReference>
<evidence type="ECO:0000313" key="1">
    <source>
        <dbReference type="EMBL" id="QYC51630.1"/>
    </source>
</evidence>